<dbReference type="GO" id="GO:0019843">
    <property type="term" value="F:rRNA binding"/>
    <property type="evidence" value="ECO:0007669"/>
    <property type="project" value="UniProtKB-UniRule"/>
</dbReference>
<comment type="subunit">
    <text evidence="5">Part of the 30S ribosomal subunit. Forms a loose heterodimer with protein S19. Forms two bridges to the 50S subunit in the 70S ribosome.</text>
</comment>
<keyword evidence="5" id="KW-0694">RNA-binding</keyword>
<dbReference type="Pfam" id="PF00416">
    <property type="entry name" value="Ribosomal_S13"/>
    <property type="match status" value="1"/>
</dbReference>
<dbReference type="InterPro" id="IPR010979">
    <property type="entry name" value="Ribosomal_uS13-like_H2TH"/>
</dbReference>
<evidence type="ECO:0000256" key="7">
    <source>
        <dbReference type="SAM" id="MobiDB-lite"/>
    </source>
</evidence>
<dbReference type="OrthoDB" id="9803610at2"/>
<evidence type="ECO:0000256" key="2">
    <source>
        <dbReference type="ARBA" id="ARBA00022980"/>
    </source>
</evidence>
<proteinExistence type="inferred from homology"/>
<dbReference type="Gene3D" id="4.10.910.10">
    <property type="entry name" value="30s ribosomal protein s13, domain 2"/>
    <property type="match status" value="1"/>
</dbReference>
<keyword evidence="5" id="KW-0820">tRNA-binding</keyword>
<dbReference type="InterPro" id="IPR001892">
    <property type="entry name" value="Ribosomal_uS13"/>
</dbReference>
<sequence>MTIIAGVKIPSDKNILYALTSIHGIGIKTSKKILDELGIQKKIKVKELTEEQISIIFQEVKKYLVEGALRMEVALNIKRLKEIGSDRGAHHHRGLPVRGQKTRNNAKTAKKKRKKIVYKTNKKISNSNKNVKKER</sequence>
<dbReference type="InterPro" id="IPR027437">
    <property type="entry name" value="Rbsml_uS13_C"/>
</dbReference>
<dbReference type="GO" id="GO:0015935">
    <property type="term" value="C:small ribosomal subunit"/>
    <property type="evidence" value="ECO:0007669"/>
    <property type="project" value="TreeGrafter"/>
</dbReference>
<dbReference type="HAMAP" id="MF_01315">
    <property type="entry name" value="Ribosomal_uS13"/>
    <property type="match status" value="1"/>
</dbReference>
<dbReference type="PROSITE" id="PS50159">
    <property type="entry name" value="RIBOSOMAL_S13_2"/>
    <property type="match status" value="1"/>
</dbReference>
<reference evidence="8 9" key="1">
    <citation type="submission" date="2019-06" db="EMBL/GenBank/DDBJ databases">
        <title>Draft Genome Sequence of Candidatus Phytoplasma pini-Related Strain MDPP: A Resource for Comparative Genomics of Gymnosperm-infecting Phytoplasmas.</title>
        <authorList>
            <person name="Cai W."/>
            <person name="Costanzo S."/>
            <person name="Shao J."/>
            <person name="Zhao Y."/>
            <person name="Davis R."/>
        </authorList>
    </citation>
    <scope>NUCLEOTIDE SEQUENCE [LARGE SCALE GENOMIC DNA]</scope>
    <source>
        <strain evidence="8 9">MDPP</strain>
    </source>
</reference>
<dbReference type="GO" id="GO:0006412">
    <property type="term" value="P:translation"/>
    <property type="evidence" value="ECO:0007669"/>
    <property type="project" value="UniProtKB-UniRule"/>
</dbReference>
<dbReference type="Proteomes" id="UP000320078">
    <property type="component" value="Unassembled WGS sequence"/>
</dbReference>
<evidence type="ECO:0000256" key="5">
    <source>
        <dbReference type="HAMAP-Rule" id="MF_01315"/>
    </source>
</evidence>
<comment type="caution">
    <text evidence="8">The sequence shown here is derived from an EMBL/GenBank/DDBJ whole genome shotgun (WGS) entry which is preliminary data.</text>
</comment>
<dbReference type="PIRSF" id="PIRSF002134">
    <property type="entry name" value="Ribosomal_S13"/>
    <property type="match status" value="1"/>
</dbReference>
<dbReference type="EMBL" id="VIAE01000002">
    <property type="protein sequence ID" value="TVY12336.1"/>
    <property type="molecule type" value="Genomic_DNA"/>
</dbReference>
<dbReference type="AlphaFoldDB" id="A0A559KJM9"/>
<comment type="similarity">
    <text evidence="1 5 6">Belongs to the universal ribosomal protein uS13 family.</text>
</comment>
<comment type="function">
    <text evidence="5">Located at the top of the head of the 30S subunit, it contacts several helices of the 16S rRNA. In the 70S ribosome it contacts the 23S rRNA (bridge B1a) and protein L5 of the 50S subunit (bridge B1b), connecting the 2 subunits; these bridges are implicated in subunit movement. Contacts the tRNAs in the A and P-sites.</text>
</comment>
<dbReference type="Gene3D" id="1.10.8.50">
    <property type="match status" value="1"/>
</dbReference>
<evidence type="ECO:0000313" key="9">
    <source>
        <dbReference type="Proteomes" id="UP000320078"/>
    </source>
</evidence>
<organism evidence="8 9">
    <name type="scientific">Candidatus Phytoplasma pini</name>
    <dbReference type="NCBI Taxonomy" id="267362"/>
    <lineage>
        <taxon>Bacteria</taxon>
        <taxon>Bacillati</taxon>
        <taxon>Mycoplasmatota</taxon>
        <taxon>Mollicutes</taxon>
        <taxon>Acholeplasmatales</taxon>
        <taxon>Acholeplasmataceae</taxon>
        <taxon>Candidatus Phytoplasma</taxon>
    </lineage>
</organism>
<protein>
    <recommendedName>
        <fullName evidence="4 5">Small ribosomal subunit protein uS13</fullName>
    </recommendedName>
</protein>
<dbReference type="PANTHER" id="PTHR10871:SF1">
    <property type="entry name" value="SMALL RIBOSOMAL SUBUNIT PROTEIN US13M"/>
    <property type="match status" value="1"/>
</dbReference>
<accession>A0A559KJM9</accession>
<evidence type="ECO:0000256" key="3">
    <source>
        <dbReference type="ARBA" id="ARBA00023274"/>
    </source>
</evidence>
<dbReference type="FunFam" id="1.10.8.50:FF:000001">
    <property type="entry name" value="30S ribosomal protein S13"/>
    <property type="match status" value="1"/>
</dbReference>
<keyword evidence="2 5" id="KW-0689">Ribosomal protein</keyword>
<evidence type="ECO:0000256" key="6">
    <source>
        <dbReference type="RuleBase" id="RU003830"/>
    </source>
</evidence>
<keyword evidence="9" id="KW-1185">Reference proteome</keyword>
<evidence type="ECO:0000256" key="4">
    <source>
        <dbReference type="ARBA" id="ARBA00035166"/>
    </source>
</evidence>
<name>A0A559KJM9_9MOLU</name>
<evidence type="ECO:0000313" key="8">
    <source>
        <dbReference type="EMBL" id="TVY12336.1"/>
    </source>
</evidence>
<dbReference type="RefSeq" id="WP_144658260.1">
    <property type="nucleotide sequence ID" value="NZ_VIAE01000002.1"/>
</dbReference>
<keyword evidence="5" id="KW-0699">rRNA-binding</keyword>
<dbReference type="PANTHER" id="PTHR10871">
    <property type="entry name" value="30S RIBOSOMAL PROTEIN S13/40S RIBOSOMAL PROTEIN S18"/>
    <property type="match status" value="1"/>
</dbReference>
<gene>
    <name evidence="5 8" type="primary">rpsM</name>
    <name evidence="8" type="ORF">MDPP_00109</name>
</gene>
<dbReference type="GO" id="GO:0003735">
    <property type="term" value="F:structural constituent of ribosome"/>
    <property type="evidence" value="ECO:0007669"/>
    <property type="project" value="InterPro"/>
</dbReference>
<keyword evidence="3 5" id="KW-0687">Ribonucleoprotein</keyword>
<dbReference type="SUPFAM" id="SSF46946">
    <property type="entry name" value="S13-like H2TH domain"/>
    <property type="match status" value="1"/>
</dbReference>
<dbReference type="GO" id="GO:0000049">
    <property type="term" value="F:tRNA binding"/>
    <property type="evidence" value="ECO:0007669"/>
    <property type="project" value="UniProtKB-UniRule"/>
</dbReference>
<feature type="compositionally biased region" description="Basic residues" evidence="7">
    <location>
        <begin position="108"/>
        <end position="122"/>
    </location>
</feature>
<evidence type="ECO:0000256" key="1">
    <source>
        <dbReference type="ARBA" id="ARBA00008080"/>
    </source>
</evidence>
<feature type="region of interest" description="Disordered" evidence="7">
    <location>
        <begin position="86"/>
        <end position="135"/>
    </location>
</feature>